<comment type="caution">
    <text evidence="2">The sequence shown here is derived from an EMBL/GenBank/DDBJ whole genome shotgun (WGS) entry which is preliminary data.</text>
</comment>
<dbReference type="OrthoDB" id="1679673at2"/>
<name>A0A365UC72_9RHOB</name>
<keyword evidence="1" id="KW-0732">Signal</keyword>
<evidence type="ECO:0000256" key="1">
    <source>
        <dbReference type="SAM" id="SignalP"/>
    </source>
</evidence>
<evidence type="ECO:0000313" key="2">
    <source>
        <dbReference type="EMBL" id="RBI86816.1"/>
    </source>
</evidence>
<evidence type="ECO:0000313" key="3">
    <source>
        <dbReference type="Proteomes" id="UP000253370"/>
    </source>
</evidence>
<organism evidence="2 3">
    <name type="scientific">Rhodosalinus halophilus</name>
    <dbReference type="NCBI Taxonomy" id="2259333"/>
    <lineage>
        <taxon>Bacteria</taxon>
        <taxon>Pseudomonadati</taxon>
        <taxon>Pseudomonadota</taxon>
        <taxon>Alphaproteobacteria</taxon>
        <taxon>Rhodobacterales</taxon>
        <taxon>Paracoccaceae</taxon>
        <taxon>Rhodosalinus</taxon>
    </lineage>
</organism>
<dbReference type="RefSeq" id="WP_113288364.1">
    <property type="nucleotide sequence ID" value="NZ_QNTQ01000004.1"/>
</dbReference>
<dbReference type="InterPro" id="IPR010412">
    <property type="entry name" value="DUF1007"/>
</dbReference>
<proteinExistence type="predicted"/>
<dbReference type="EMBL" id="QNTQ01000004">
    <property type="protein sequence ID" value="RBI86816.1"/>
    <property type="molecule type" value="Genomic_DNA"/>
</dbReference>
<dbReference type="AlphaFoldDB" id="A0A365UC72"/>
<feature type="signal peptide" evidence="1">
    <location>
        <begin position="1"/>
        <end position="19"/>
    </location>
</feature>
<keyword evidence="3" id="KW-1185">Reference proteome</keyword>
<dbReference type="Pfam" id="PF06226">
    <property type="entry name" value="DUF1007"/>
    <property type="match status" value="1"/>
</dbReference>
<sequence>MFRRALTVVALTLAPLAGATHPHMFVDTDLRLEIDGEGRITAIEVTWTYDDFSTLLILEDRGLDPDGDAKLTEAELAELRGFDLEIWPEDFEGDVYLKNGGRTAEIGLPEATGIAVKNARIVASHRREVAPFPAEGTVIETYDPTFFVAYTLKDVQLPDRCRAPIEPADVEAAGRKVQEMVGEVDEMTFEVMEVGHLYADKARIACGPSS</sequence>
<feature type="chain" id="PRO_5016621093" evidence="1">
    <location>
        <begin position="20"/>
        <end position="210"/>
    </location>
</feature>
<reference evidence="2 3" key="1">
    <citation type="submission" date="2018-07" db="EMBL/GenBank/DDBJ databases">
        <title>Rhodosalinus sp. strain E84T genomic sequence and assembly.</title>
        <authorList>
            <person name="Liu Z.-W."/>
            <person name="Lu D.-C."/>
        </authorList>
    </citation>
    <scope>NUCLEOTIDE SEQUENCE [LARGE SCALE GENOMIC DNA]</scope>
    <source>
        <strain evidence="2 3">E84</strain>
    </source>
</reference>
<dbReference type="Proteomes" id="UP000253370">
    <property type="component" value="Unassembled WGS sequence"/>
</dbReference>
<accession>A0A365UC72</accession>
<protein>
    <submittedName>
        <fullName evidence="2">DUF1007 domain-containing protein</fullName>
    </submittedName>
</protein>
<gene>
    <name evidence="2" type="ORF">DRV85_04330</name>
</gene>